<dbReference type="AlphaFoldDB" id="A0A6L2MA41"/>
<proteinExistence type="predicted"/>
<evidence type="ECO:0000313" key="2">
    <source>
        <dbReference type="EMBL" id="GEU70510.1"/>
    </source>
</evidence>
<organism evidence="2">
    <name type="scientific">Tanacetum cinerariifolium</name>
    <name type="common">Dalmatian daisy</name>
    <name type="synonym">Chrysanthemum cinerariifolium</name>
    <dbReference type="NCBI Taxonomy" id="118510"/>
    <lineage>
        <taxon>Eukaryota</taxon>
        <taxon>Viridiplantae</taxon>
        <taxon>Streptophyta</taxon>
        <taxon>Embryophyta</taxon>
        <taxon>Tracheophyta</taxon>
        <taxon>Spermatophyta</taxon>
        <taxon>Magnoliopsida</taxon>
        <taxon>eudicotyledons</taxon>
        <taxon>Gunneridae</taxon>
        <taxon>Pentapetalae</taxon>
        <taxon>asterids</taxon>
        <taxon>campanulids</taxon>
        <taxon>Asterales</taxon>
        <taxon>Asteraceae</taxon>
        <taxon>Asteroideae</taxon>
        <taxon>Anthemideae</taxon>
        <taxon>Anthemidinae</taxon>
        <taxon>Tanacetum</taxon>
    </lineage>
</organism>
<comment type="caution">
    <text evidence="2">The sequence shown here is derived from an EMBL/GenBank/DDBJ whole genome shotgun (WGS) entry which is preliminary data.</text>
</comment>
<evidence type="ECO:0000256" key="1">
    <source>
        <dbReference type="SAM" id="MobiDB-lite"/>
    </source>
</evidence>
<reference evidence="2" key="1">
    <citation type="journal article" date="2019" name="Sci. Rep.">
        <title>Draft genome of Tanacetum cinerariifolium, the natural source of mosquito coil.</title>
        <authorList>
            <person name="Yamashiro T."/>
            <person name="Shiraishi A."/>
            <person name="Satake H."/>
            <person name="Nakayama K."/>
        </authorList>
    </citation>
    <scope>NUCLEOTIDE SEQUENCE</scope>
</reference>
<feature type="region of interest" description="Disordered" evidence="1">
    <location>
        <begin position="25"/>
        <end position="56"/>
    </location>
</feature>
<accession>A0A6L2MA41</accession>
<feature type="region of interest" description="Disordered" evidence="1">
    <location>
        <begin position="166"/>
        <end position="214"/>
    </location>
</feature>
<gene>
    <name evidence="2" type="ORF">Tci_042488</name>
</gene>
<name>A0A6L2MA41_TANCI</name>
<protein>
    <recommendedName>
        <fullName evidence="3">Reverse transcriptase domain-containing protein</fullName>
    </recommendedName>
</protein>
<evidence type="ECO:0008006" key="3">
    <source>
        <dbReference type="Google" id="ProtNLM"/>
    </source>
</evidence>
<feature type="compositionally biased region" description="Basic and acidic residues" evidence="1">
    <location>
        <begin position="177"/>
        <end position="192"/>
    </location>
</feature>
<sequence length="238" mass="26219">MYVYNIAKDDDPKCWPACCRITRRGTGGQAGRGGSRTRGRSGDQGNGRIGGRGGQVGGQCSEVNDGVDGVPDFSTIIAQQLQNLVPIIIAQVGSQCSDQGNGRNRNDDAINDNIRGNVRNVIGNNDRRGYIYKEFLACNLKEYDATEPKIIQKAMQIAGTLTDEAFRNGSIKKNHEKRGNRGEPSKDRNMRDNKKRIRTGNAFATTTNPIRRENTSTVPKCTTCNTYHPPEIPCRVLF</sequence>
<dbReference type="EMBL" id="BKCJ010006127">
    <property type="protein sequence ID" value="GEU70510.1"/>
    <property type="molecule type" value="Genomic_DNA"/>
</dbReference>
<feature type="compositionally biased region" description="Polar residues" evidence="1">
    <location>
        <begin position="202"/>
        <end position="214"/>
    </location>
</feature>